<keyword evidence="1" id="KW-0472">Membrane</keyword>
<evidence type="ECO:0000256" key="1">
    <source>
        <dbReference type="SAM" id="Phobius"/>
    </source>
</evidence>
<dbReference type="AlphaFoldDB" id="A0A5S3WPG5"/>
<name>A0A5S3WPG5_9GAMM</name>
<organism evidence="2 3">
    <name type="scientific">Pseudoalteromonas rubra</name>
    <dbReference type="NCBI Taxonomy" id="43658"/>
    <lineage>
        <taxon>Bacteria</taxon>
        <taxon>Pseudomonadati</taxon>
        <taxon>Pseudomonadota</taxon>
        <taxon>Gammaproteobacteria</taxon>
        <taxon>Alteromonadales</taxon>
        <taxon>Pseudoalteromonadaceae</taxon>
        <taxon>Pseudoalteromonas</taxon>
    </lineage>
</organism>
<feature type="transmembrane region" description="Helical" evidence="1">
    <location>
        <begin position="41"/>
        <end position="63"/>
    </location>
</feature>
<keyword evidence="1" id="KW-0812">Transmembrane</keyword>
<sequence>MPNGYCGLDHDKALTVIQDYFGNGYAPSPHYIEKPYSSFLVYWPLIIGFIFLAVIGLYTYAFVRNMMFSDKNKS</sequence>
<gene>
    <name evidence="2" type="ORF">CWB99_06665</name>
</gene>
<reference evidence="2 3" key="1">
    <citation type="submission" date="2018-01" db="EMBL/GenBank/DDBJ databases">
        <authorList>
            <person name="Paulsen S."/>
            <person name="Gram L.K."/>
        </authorList>
    </citation>
    <scope>NUCLEOTIDE SEQUENCE [LARGE SCALE GENOMIC DNA]</scope>
    <source>
        <strain evidence="2 3">S2676</strain>
    </source>
</reference>
<keyword evidence="1" id="KW-1133">Transmembrane helix</keyword>
<dbReference type="Proteomes" id="UP000310249">
    <property type="component" value="Unassembled WGS sequence"/>
</dbReference>
<evidence type="ECO:0000313" key="3">
    <source>
        <dbReference type="Proteomes" id="UP000310249"/>
    </source>
</evidence>
<comment type="caution">
    <text evidence="2">The sequence shown here is derived from an EMBL/GenBank/DDBJ whole genome shotgun (WGS) entry which is preliminary data.</text>
</comment>
<accession>A0A5S3WPG5</accession>
<protein>
    <submittedName>
        <fullName evidence="2">Uncharacterized protein</fullName>
    </submittedName>
</protein>
<evidence type="ECO:0000313" key="2">
    <source>
        <dbReference type="EMBL" id="TMP30417.1"/>
    </source>
</evidence>
<dbReference type="EMBL" id="PNCI01000013">
    <property type="protein sequence ID" value="TMP30417.1"/>
    <property type="molecule type" value="Genomic_DNA"/>
</dbReference>
<reference evidence="3" key="2">
    <citation type="submission" date="2019-06" db="EMBL/GenBank/DDBJ databases">
        <title>Co-occurence of chitin degradation, pigmentation and bioactivity in marine Pseudoalteromonas.</title>
        <authorList>
            <person name="Sonnenschein E.C."/>
            <person name="Bech P.K."/>
        </authorList>
    </citation>
    <scope>NUCLEOTIDE SEQUENCE [LARGE SCALE GENOMIC DNA]</scope>
    <source>
        <strain evidence="3">S2676</strain>
    </source>
</reference>
<proteinExistence type="predicted"/>